<reference evidence="2 3" key="1">
    <citation type="submission" date="2020-06" db="EMBL/GenBank/DDBJ databases">
        <title>Sulfitobacter algicola sp. nov., isolated from green algae.</title>
        <authorList>
            <person name="Wang C."/>
        </authorList>
    </citation>
    <scope>NUCLEOTIDE SEQUENCE [LARGE SCALE GENOMIC DNA]</scope>
    <source>
        <strain evidence="2 3">1151</strain>
    </source>
</reference>
<accession>A0ABX2IV88</accession>
<evidence type="ECO:0000313" key="3">
    <source>
        <dbReference type="Proteomes" id="UP000777935"/>
    </source>
</evidence>
<dbReference type="Proteomes" id="UP000777935">
    <property type="component" value="Unassembled WGS sequence"/>
</dbReference>
<proteinExistence type="predicted"/>
<protein>
    <recommendedName>
        <fullName evidence="1">Putative heavy-metal chelation domain-containing protein</fullName>
    </recommendedName>
</protein>
<dbReference type="EMBL" id="JABUFE010000020">
    <property type="protein sequence ID" value="NSX56824.1"/>
    <property type="molecule type" value="Genomic_DNA"/>
</dbReference>
<feature type="domain" description="Putative heavy-metal chelation" evidence="1">
    <location>
        <begin position="145"/>
        <end position="227"/>
    </location>
</feature>
<keyword evidence="3" id="KW-1185">Reference proteome</keyword>
<evidence type="ECO:0000313" key="2">
    <source>
        <dbReference type="EMBL" id="NSX56824.1"/>
    </source>
</evidence>
<gene>
    <name evidence="2" type="ORF">HRQ87_18740</name>
</gene>
<evidence type="ECO:0000259" key="1">
    <source>
        <dbReference type="Pfam" id="PF04016"/>
    </source>
</evidence>
<dbReference type="SUPFAM" id="SSF159713">
    <property type="entry name" value="Dhaf3308-like"/>
    <property type="match status" value="1"/>
</dbReference>
<dbReference type="RefSeq" id="WP_174139975.1">
    <property type="nucleotide sequence ID" value="NZ_JABUFE010000020.1"/>
</dbReference>
<organism evidence="2 3">
    <name type="scientific">Parasulfitobacter algicola</name>
    <dbReference type="NCBI Taxonomy" id="2614809"/>
    <lineage>
        <taxon>Bacteria</taxon>
        <taxon>Pseudomonadati</taxon>
        <taxon>Pseudomonadota</taxon>
        <taxon>Alphaproteobacteria</taxon>
        <taxon>Rhodobacterales</taxon>
        <taxon>Roseobacteraceae</taxon>
        <taxon>Parasulfitobacter</taxon>
    </lineage>
</organism>
<name>A0ABX2IV88_9RHOB</name>
<dbReference type="Pfam" id="PF04016">
    <property type="entry name" value="DUF364"/>
    <property type="match status" value="1"/>
</dbReference>
<comment type="caution">
    <text evidence="2">The sequence shown here is derived from an EMBL/GenBank/DDBJ whole genome shotgun (WGS) entry which is preliminary data.</text>
</comment>
<dbReference type="Gene3D" id="3.40.50.11590">
    <property type="match status" value="1"/>
</dbReference>
<sequence>MNTHEPVKCTSPDSVLKAALDGAFGADTAQTYVTGSFWVTQTTKFPGTDHRYYNRYLVMRIENGFGGCCLEEGQILPQDAEELSGARVSDLLVNPNRAVRFACLDAFLGAVSPVSAVRGATQKSLPAGTPIQRAETRDRLIAGLVKVSPGQKVGLIGVVNPLVDAIEARGAICLPCDFNMERTANGLPVTSDMGPLLAETDFVITTGMTLTNGSIEEIIASCRDRSIPLVVYSQTGSHVFGSLANTGQISGLVAETFPYSQFTSQKSSLHILDNVI</sequence>
<dbReference type="InterPro" id="IPR007161">
    <property type="entry name" value="DUF364"/>
</dbReference>